<name>A0ACC2PDH5_9HYME</name>
<dbReference type="EMBL" id="CM056742">
    <property type="protein sequence ID" value="KAJ8680644.1"/>
    <property type="molecule type" value="Genomic_DNA"/>
</dbReference>
<evidence type="ECO:0000313" key="2">
    <source>
        <dbReference type="Proteomes" id="UP001239111"/>
    </source>
</evidence>
<dbReference type="Proteomes" id="UP001239111">
    <property type="component" value="Chromosome 2"/>
</dbReference>
<proteinExistence type="predicted"/>
<sequence length="691" mass="78595">MQCNVSISNELSTITLCIPDPLISSVHATDNSMKPHVREFLMVDKCRKEYTKYLHIFNGKKMITNFDDGVLSRLLTEEIERESYDYYANHYLEYNQDDVEKFSKSSEKSTAARLKGNELLAKKSHNAKVHEEILKLYSKSVALAPLKSEELALAYGNRSYLLMHIGQFKESMKDIERSSALTKSESLKLKLLCRKMTCLAGLKDTDGQKNTWNDIKTHYDRMDRTLKDQKMAKLVEKARDSLTNFQCDAPPLIRRPIVPSHNLVSLKSDKKSGEYLAADRDIDPAEVVLTFKPFVTGANSNKFYAYCGHCLSVMWASIPCDGCSLIMFCSENCKADAWKKYHDIECRIIPHMQIELLFYFFYQMAVRSLIIAVKETGSLRKLLATLTESDNSPNEIAESLMEHRNVGKAGFMNLYKAPVNLKLDIFIQFLRNTCLVLNLIMQTTNICDTDLKNLTGRELARDKRIIPPAVLILKLVCLAFSHHTFAGQNEGGSCKDGNTMEDCTVHRCCARGALLVPGVHRIKSDCNPNVVGVIKEYDGRLIYFSSQPIKKGDMITSAKYGLFYKQAKHVRQENMSTMNFKCACRACIKGWPTLSGLDDNYRRNPSSPENALLPHLIPKYEAVIENQVADRNYQPSTHKIEEISQDIKEAFRASGGRATLLTCLLMEYLYHMLCRLHCIHPIDVSEKCYMT</sequence>
<reference evidence="1" key="1">
    <citation type="submission" date="2023-04" db="EMBL/GenBank/DDBJ databases">
        <title>A chromosome-level genome assembly of the parasitoid wasp Eretmocerus hayati.</title>
        <authorList>
            <person name="Zhong Y."/>
            <person name="Liu S."/>
            <person name="Liu Y."/>
        </authorList>
    </citation>
    <scope>NUCLEOTIDE SEQUENCE</scope>
    <source>
        <strain evidence="1">ZJU_SS_LIU_2023</strain>
    </source>
</reference>
<keyword evidence="2" id="KW-1185">Reference proteome</keyword>
<gene>
    <name evidence="1" type="ORF">QAD02_016431</name>
</gene>
<protein>
    <submittedName>
        <fullName evidence="1">Uncharacterized protein</fullName>
    </submittedName>
</protein>
<accession>A0ACC2PDH5</accession>
<comment type="caution">
    <text evidence="1">The sequence shown here is derived from an EMBL/GenBank/DDBJ whole genome shotgun (WGS) entry which is preliminary data.</text>
</comment>
<evidence type="ECO:0000313" key="1">
    <source>
        <dbReference type="EMBL" id="KAJ8680644.1"/>
    </source>
</evidence>
<organism evidence="1 2">
    <name type="scientific">Eretmocerus hayati</name>
    <dbReference type="NCBI Taxonomy" id="131215"/>
    <lineage>
        <taxon>Eukaryota</taxon>
        <taxon>Metazoa</taxon>
        <taxon>Ecdysozoa</taxon>
        <taxon>Arthropoda</taxon>
        <taxon>Hexapoda</taxon>
        <taxon>Insecta</taxon>
        <taxon>Pterygota</taxon>
        <taxon>Neoptera</taxon>
        <taxon>Endopterygota</taxon>
        <taxon>Hymenoptera</taxon>
        <taxon>Apocrita</taxon>
        <taxon>Proctotrupomorpha</taxon>
        <taxon>Chalcidoidea</taxon>
        <taxon>Aphelinidae</taxon>
        <taxon>Aphelininae</taxon>
        <taxon>Eretmocerus</taxon>
    </lineage>
</organism>